<protein>
    <recommendedName>
        <fullName evidence="11">HSF-type DNA-binding domain-containing protein</fullName>
    </recommendedName>
</protein>
<dbReference type="InterPro" id="IPR000232">
    <property type="entry name" value="HSF_DNA-bd"/>
</dbReference>
<dbReference type="GO" id="GO:0006357">
    <property type="term" value="P:regulation of transcription by RNA polymerase II"/>
    <property type="evidence" value="ECO:0007669"/>
    <property type="project" value="TreeGrafter"/>
</dbReference>
<evidence type="ECO:0000313" key="13">
    <source>
        <dbReference type="Proteomes" id="UP000291084"/>
    </source>
</evidence>
<gene>
    <name evidence="12" type="primary">Vigan.03G269600</name>
    <name evidence="12" type="ORF">VIGAN_03269600</name>
</gene>
<evidence type="ECO:0000256" key="6">
    <source>
        <dbReference type="ARBA" id="ARBA00023125"/>
    </source>
</evidence>
<evidence type="ECO:0000313" key="12">
    <source>
        <dbReference type="EMBL" id="BAT82651.1"/>
    </source>
</evidence>
<dbReference type="Gene3D" id="1.10.10.10">
    <property type="entry name" value="Winged helix-like DNA-binding domain superfamily/Winged helix DNA-binding domain"/>
    <property type="match status" value="1"/>
</dbReference>
<evidence type="ECO:0000256" key="3">
    <source>
        <dbReference type="ARBA" id="ARBA00022553"/>
    </source>
</evidence>
<dbReference type="FunFam" id="1.10.10.10:FF:000037">
    <property type="entry name" value="Heat stress transcription factor B-4"/>
    <property type="match status" value="1"/>
</dbReference>
<keyword evidence="10" id="KW-0472">Membrane</keyword>
<reference evidence="12 13" key="1">
    <citation type="journal article" date="2015" name="Sci. Rep.">
        <title>The power of single molecule real-time sequencing technology in the de novo assembly of a eukaryotic genome.</title>
        <authorList>
            <person name="Sakai H."/>
            <person name="Naito K."/>
            <person name="Ogiso-Tanaka E."/>
            <person name="Takahashi Y."/>
            <person name="Iseki K."/>
            <person name="Muto C."/>
            <person name="Satou K."/>
            <person name="Teruya K."/>
            <person name="Shiroma A."/>
            <person name="Shimoji M."/>
            <person name="Hirano T."/>
            <person name="Itoh T."/>
            <person name="Kaga A."/>
            <person name="Tomooka N."/>
        </authorList>
    </citation>
    <scope>NUCLEOTIDE SEQUENCE [LARGE SCALE GENOMIC DNA]</scope>
    <source>
        <strain evidence="13">cv. Shumari</strain>
    </source>
</reference>
<comment type="similarity">
    <text evidence="9">Belongs to the HSF family.</text>
</comment>
<dbReference type="PROSITE" id="PS00434">
    <property type="entry name" value="HSF_DOMAIN"/>
    <property type="match status" value="1"/>
</dbReference>
<evidence type="ECO:0000256" key="2">
    <source>
        <dbReference type="ARBA" id="ARBA00011233"/>
    </source>
</evidence>
<dbReference type="InterPro" id="IPR036390">
    <property type="entry name" value="WH_DNA-bd_sf"/>
</dbReference>
<dbReference type="OrthoDB" id="60033at2759"/>
<evidence type="ECO:0000259" key="11">
    <source>
        <dbReference type="PROSITE" id="PS00434"/>
    </source>
</evidence>
<keyword evidence="3" id="KW-0597">Phosphoprotein</keyword>
<evidence type="ECO:0000256" key="7">
    <source>
        <dbReference type="ARBA" id="ARBA00023163"/>
    </source>
</evidence>
<proteinExistence type="inferred from homology"/>
<sequence>MLAHSLTHYHSLSLSLSLSLSSLFLLFSMALLLDNCDSILLSLDTHKSVPAPFLTKTYQLVDDPSTDHIVSWGEDDATFVVWRPPEFARDLLPNYFKHNNFSSFVRQLNTYGFRKIVPDRWEFANEFFKKGEKHLLCEIHRRKTHQQHQQQVQGMHHHQFGLNVPPFFPFHNRLSVSPPHDSDELANWFDSPPRGVASRNNIINDNTTSYNTVTALSEDNERLRRSNNMLMSELAHMKKLYNDIIYFVQNHVKPVAPSNTYPSLLLCNNSNNNSISSQPSHINNVSTVQRRVKQFVACYSNNSKQARAVNSPTNSSITIVEDEPSSNSSKTKLFGVSLQSKKRVHSEYGSNNLQSSETNKARLVVENDDLFGLNLMPPSTC</sequence>
<dbReference type="EMBL" id="AP015036">
    <property type="protein sequence ID" value="BAT82651.1"/>
    <property type="molecule type" value="Genomic_DNA"/>
</dbReference>
<evidence type="ECO:0000256" key="4">
    <source>
        <dbReference type="ARBA" id="ARBA00023015"/>
    </source>
</evidence>
<dbReference type="PRINTS" id="PR00056">
    <property type="entry name" value="HSFDOMAIN"/>
</dbReference>
<keyword evidence="5" id="KW-0346">Stress response</keyword>
<dbReference type="GO" id="GO:0000978">
    <property type="term" value="F:RNA polymerase II cis-regulatory region sequence-specific DNA binding"/>
    <property type="evidence" value="ECO:0007669"/>
    <property type="project" value="TreeGrafter"/>
</dbReference>
<evidence type="ECO:0000256" key="10">
    <source>
        <dbReference type="SAM" id="Phobius"/>
    </source>
</evidence>
<comment type="subunit">
    <text evidence="2">Homotrimer.</text>
</comment>
<dbReference type="Proteomes" id="UP000291084">
    <property type="component" value="Chromosome 3"/>
</dbReference>
<name>A0A0S3RQ00_PHAAN</name>
<feature type="transmembrane region" description="Helical" evidence="10">
    <location>
        <begin position="12"/>
        <end position="33"/>
    </location>
</feature>
<accession>A0A0S3RQ00</accession>
<dbReference type="PANTHER" id="PTHR10015:SF400">
    <property type="entry name" value="HEAT STRESS TRANSCRIPTION FACTOR B-4"/>
    <property type="match status" value="1"/>
</dbReference>
<dbReference type="Pfam" id="PF00447">
    <property type="entry name" value="HSF_DNA-bind"/>
    <property type="match status" value="1"/>
</dbReference>
<evidence type="ECO:0000256" key="5">
    <source>
        <dbReference type="ARBA" id="ARBA00023016"/>
    </source>
</evidence>
<keyword evidence="4" id="KW-0805">Transcription regulation</keyword>
<organism evidence="12 13">
    <name type="scientific">Vigna angularis var. angularis</name>
    <dbReference type="NCBI Taxonomy" id="157739"/>
    <lineage>
        <taxon>Eukaryota</taxon>
        <taxon>Viridiplantae</taxon>
        <taxon>Streptophyta</taxon>
        <taxon>Embryophyta</taxon>
        <taxon>Tracheophyta</taxon>
        <taxon>Spermatophyta</taxon>
        <taxon>Magnoliopsida</taxon>
        <taxon>eudicotyledons</taxon>
        <taxon>Gunneridae</taxon>
        <taxon>Pentapetalae</taxon>
        <taxon>rosids</taxon>
        <taxon>fabids</taxon>
        <taxon>Fabales</taxon>
        <taxon>Fabaceae</taxon>
        <taxon>Papilionoideae</taxon>
        <taxon>50 kb inversion clade</taxon>
        <taxon>NPAAA clade</taxon>
        <taxon>indigoferoid/millettioid clade</taxon>
        <taxon>Phaseoleae</taxon>
        <taxon>Vigna</taxon>
    </lineage>
</organism>
<dbReference type="AlphaFoldDB" id="A0A0S3RQ00"/>
<dbReference type="InterPro" id="IPR036388">
    <property type="entry name" value="WH-like_DNA-bd_sf"/>
</dbReference>
<dbReference type="PANTHER" id="PTHR10015">
    <property type="entry name" value="HEAT SHOCK TRANSCRIPTION FACTOR"/>
    <property type="match status" value="1"/>
</dbReference>
<evidence type="ECO:0000256" key="8">
    <source>
        <dbReference type="ARBA" id="ARBA00023242"/>
    </source>
</evidence>
<keyword evidence="13" id="KW-1185">Reference proteome</keyword>
<evidence type="ECO:0000256" key="1">
    <source>
        <dbReference type="ARBA" id="ARBA00004123"/>
    </source>
</evidence>
<evidence type="ECO:0000256" key="9">
    <source>
        <dbReference type="RuleBase" id="RU004020"/>
    </source>
</evidence>
<keyword evidence="6" id="KW-0238">DNA-binding</keyword>
<feature type="domain" description="HSF-type DNA-binding" evidence="11">
    <location>
        <begin position="92"/>
        <end position="116"/>
    </location>
</feature>
<keyword evidence="7" id="KW-0804">Transcription</keyword>
<comment type="subcellular location">
    <subcellularLocation>
        <location evidence="1">Nucleus</location>
    </subcellularLocation>
</comment>
<keyword evidence="8" id="KW-0539">Nucleus</keyword>
<dbReference type="SMART" id="SM00415">
    <property type="entry name" value="HSF"/>
    <property type="match status" value="1"/>
</dbReference>
<dbReference type="GO" id="GO:0003700">
    <property type="term" value="F:DNA-binding transcription factor activity"/>
    <property type="evidence" value="ECO:0007669"/>
    <property type="project" value="InterPro"/>
</dbReference>
<keyword evidence="10" id="KW-1133">Transmembrane helix</keyword>
<dbReference type="GO" id="GO:0005634">
    <property type="term" value="C:nucleus"/>
    <property type="evidence" value="ECO:0007669"/>
    <property type="project" value="UniProtKB-SubCell"/>
</dbReference>
<keyword evidence="10" id="KW-0812">Transmembrane</keyword>
<dbReference type="SUPFAM" id="SSF46785">
    <property type="entry name" value="Winged helix' DNA-binding domain"/>
    <property type="match status" value="1"/>
</dbReference>